<sequence length="90" mass="10817">METLKYSSPPPILNYNLKRLWPLELKGDGTFGDLRPKLIEMEVFDQCRLFVLLQHGFPFSIVPMVCPQEIQWEQRMRLRKRLSRKEIIKE</sequence>
<accession>A0A5N6PK25</accession>
<evidence type="ECO:0000313" key="1">
    <source>
        <dbReference type="EMBL" id="KAD6454777.1"/>
    </source>
</evidence>
<name>A0A5N6PK25_9ASTR</name>
<proteinExistence type="predicted"/>
<comment type="caution">
    <text evidence="1">The sequence shown here is derived from an EMBL/GenBank/DDBJ whole genome shotgun (WGS) entry which is preliminary data.</text>
</comment>
<evidence type="ECO:0000313" key="2">
    <source>
        <dbReference type="Proteomes" id="UP000326396"/>
    </source>
</evidence>
<gene>
    <name evidence="1" type="ORF">E3N88_09483</name>
</gene>
<protein>
    <submittedName>
        <fullName evidence="1">Uncharacterized protein</fullName>
    </submittedName>
</protein>
<dbReference type="EMBL" id="SZYD01000004">
    <property type="protein sequence ID" value="KAD6454777.1"/>
    <property type="molecule type" value="Genomic_DNA"/>
</dbReference>
<reference evidence="1 2" key="1">
    <citation type="submission" date="2019-05" db="EMBL/GenBank/DDBJ databases">
        <title>Mikania micrantha, genome provides insights into the molecular mechanism of rapid growth.</title>
        <authorList>
            <person name="Liu B."/>
        </authorList>
    </citation>
    <scope>NUCLEOTIDE SEQUENCE [LARGE SCALE GENOMIC DNA]</scope>
    <source>
        <strain evidence="1">NLD-2019</strain>
        <tissue evidence="1">Leaf</tissue>
    </source>
</reference>
<keyword evidence="2" id="KW-1185">Reference proteome</keyword>
<organism evidence="1 2">
    <name type="scientific">Mikania micrantha</name>
    <name type="common">bitter vine</name>
    <dbReference type="NCBI Taxonomy" id="192012"/>
    <lineage>
        <taxon>Eukaryota</taxon>
        <taxon>Viridiplantae</taxon>
        <taxon>Streptophyta</taxon>
        <taxon>Embryophyta</taxon>
        <taxon>Tracheophyta</taxon>
        <taxon>Spermatophyta</taxon>
        <taxon>Magnoliopsida</taxon>
        <taxon>eudicotyledons</taxon>
        <taxon>Gunneridae</taxon>
        <taxon>Pentapetalae</taxon>
        <taxon>asterids</taxon>
        <taxon>campanulids</taxon>
        <taxon>Asterales</taxon>
        <taxon>Asteraceae</taxon>
        <taxon>Asteroideae</taxon>
        <taxon>Heliantheae alliance</taxon>
        <taxon>Eupatorieae</taxon>
        <taxon>Mikania</taxon>
    </lineage>
</organism>
<dbReference type="AlphaFoldDB" id="A0A5N6PK25"/>
<dbReference type="Proteomes" id="UP000326396">
    <property type="component" value="Linkage Group LG12"/>
</dbReference>